<dbReference type="Pfam" id="PF13458">
    <property type="entry name" value="Peripla_BP_6"/>
    <property type="match status" value="1"/>
</dbReference>
<dbReference type="EMBL" id="VAUV01000010">
    <property type="protein sequence ID" value="TLD70062.1"/>
    <property type="molecule type" value="Genomic_DNA"/>
</dbReference>
<feature type="domain" description="Leucine-binding protein" evidence="6">
    <location>
        <begin position="32"/>
        <end position="371"/>
    </location>
</feature>
<evidence type="ECO:0000256" key="4">
    <source>
        <dbReference type="ARBA" id="ARBA00022970"/>
    </source>
</evidence>
<feature type="signal peptide" evidence="5">
    <location>
        <begin position="1"/>
        <end position="18"/>
    </location>
</feature>
<keyword evidence="3 5" id="KW-0732">Signal</keyword>
<reference evidence="7 8" key="1">
    <citation type="submission" date="2019-05" db="EMBL/GenBank/DDBJ databases">
        <title>Verrucobacter flavum gen. nov., sp. nov. a new member of the family Verrucomicrobiaceae.</title>
        <authorList>
            <person name="Szuroczki S."/>
            <person name="Abbaszade G."/>
            <person name="Szabo A."/>
            <person name="Felfoldi T."/>
            <person name="Schumann P."/>
            <person name="Boka K."/>
            <person name="Keki Z."/>
            <person name="Toumi M."/>
            <person name="Toth E."/>
        </authorList>
    </citation>
    <scope>NUCLEOTIDE SEQUENCE [LARGE SCALE GENOMIC DNA]</scope>
    <source>
        <strain evidence="7 8">MG-N-17</strain>
    </source>
</reference>
<keyword evidence="8" id="KW-1185">Reference proteome</keyword>
<dbReference type="Gene3D" id="3.40.50.2300">
    <property type="match status" value="2"/>
</dbReference>
<dbReference type="PANTHER" id="PTHR30483">
    <property type="entry name" value="LEUCINE-SPECIFIC-BINDING PROTEIN"/>
    <property type="match status" value="1"/>
</dbReference>
<evidence type="ECO:0000313" key="7">
    <source>
        <dbReference type="EMBL" id="TLD70062.1"/>
    </source>
</evidence>
<evidence type="ECO:0000256" key="2">
    <source>
        <dbReference type="ARBA" id="ARBA00022448"/>
    </source>
</evidence>
<evidence type="ECO:0000259" key="6">
    <source>
        <dbReference type="Pfam" id="PF13458"/>
    </source>
</evidence>
<evidence type="ECO:0000256" key="5">
    <source>
        <dbReference type="SAM" id="SignalP"/>
    </source>
</evidence>
<dbReference type="InterPro" id="IPR051010">
    <property type="entry name" value="BCAA_transport"/>
</dbReference>
<proteinExistence type="inferred from homology"/>
<dbReference type="AlphaFoldDB" id="A0A5R8KCP3"/>
<comment type="caution">
    <text evidence="7">The sequence shown here is derived from an EMBL/GenBank/DDBJ whole genome shotgun (WGS) entry which is preliminary data.</text>
</comment>
<feature type="chain" id="PRO_5024422298" evidence="5">
    <location>
        <begin position="19"/>
        <end position="381"/>
    </location>
</feature>
<dbReference type="InterPro" id="IPR000709">
    <property type="entry name" value="Leu_Ile_Val-bd"/>
</dbReference>
<dbReference type="PRINTS" id="PR00337">
    <property type="entry name" value="LEUILEVALBP"/>
</dbReference>
<evidence type="ECO:0000313" key="8">
    <source>
        <dbReference type="Proteomes" id="UP000306196"/>
    </source>
</evidence>
<gene>
    <name evidence="7" type="ORF">FEM03_15145</name>
</gene>
<evidence type="ECO:0000256" key="1">
    <source>
        <dbReference type="ARBA" id="ARBA00010062"/>
    </source>
</evidence>
<dbReference type="InterPro" id="IPR028081">
    <property type="entry name" value="Leu-bd"/>
</dbReference>
<evidence type="ECO:0000256" key="3">
    <source>
        <dbReference type="ARBA" id="ARBA00022729"/>
    </source>
</evidence>
<sequence>MHTLRRHFLLFGATAALLAVLTQCKGGSSDTILVGEFASLTGKEATFGVSSHEGTLLAIEEINAAGGVLGKPIKLITEDDQSKAGEPANVVNKLISKDGVIAILGEVASSRSLEAAPIAQQSGIPMISPASTNPKVTEVGDYIFRVCFIDPFQGTVMANFATNTLKAKKVAVFTDVKSDYSKGLAQFFKEGIKKLGGEIVAELDFNGGDKDFKGQLTAIKSANPDAVFIPGYYTDVALIAIQAKQLGLTIPLLGGDGWESQTLVDIGKDAVEGHYFSTHYSTEAGSPKALAFIEAYKKRFNNKVPDAMAALGYDSAYFLVDGITRAGTTDGPALRDALAATKEFEAVTGKMAINEKRDAVKAAVILQVKDGKFKFLETVAP</sequence>
<dbReference type="CDD" id="cd06347">
    <property type="entry name" value="PBP1_ABC_LivK_ligand_binding-like"/>
    <property type="match status" value="1"/>
</dbReference>
<keyword evidence="2" id="KW-0813">Transport</keyword>
<organism evidence="7 8">
    <name type="scientific">Phragmitibacter flavus</name>
    <dbReference type="NCBI Taxonomy" id="2576071"/>
    <lineage>
        <taxon>Bacteria</taxon>
        <taxon>Pseudomonadati</taxon>
        <taxon>Verrucomicrobiota</taxon>
        <taxon>Verrucomicrobiia</taxon>
        <taxon>Verrucomicrobiales</taxon>
        <taxon>Verrucomicrobiaceae</taxon>
        <taxon>Phragmitibacter</taxon>
    </lineage>
</organism>
<dbReference type="InterPro" id="IPR028082">
    <property type="entry name" value="Peripla_BP_I"/>
</dbReference>
<dbReference type="SUPFAM" id="SSF53822">
    <property type="entry name" value="Periplasmic binding protein-like I"/>
    <property type="match status" value="1"/>
</dbReference>
<dbReference type="PANTHER" id="PTHR30483:SF6">
    <property type="entry name" value="PERIPLASMIC BINDING PROTEIN OF ABC TRANSPORTER FOR NATURAL AMINO ACIDS"/>
    <property type="match status" value="1"/>
</dbReference>
<dbReference type="GO" id="GO:0006865">
    <property type="term" value="P:amino acid transport"/>
    <property type="evidence" value="ECO:0007669"/>
    <property type="project" value="UniProtKB-KW"/>
</dbReference>
<keyword evidence="4" id="KW-0029">Amino-acid transport</keyword>
<dbReference type="OrthoDB" id="9783240at2"/>
<dbReference type="RefSeq" id="WP_138087119.1">
    <property type="nucleotide sequence ID" value="NZ_VAUV01000010.1"/>
</dbReference>
<comment type="similarity">
    <text evidence="1">Belongs to the leucine-binding protein family.</text>
</comment>
<dbReference type="Proteomes" id="UP000306196">
    <property type="component" value="Unassembled WGS sequence"/>
</dbReference>
<name>A0A5R8KCP3_9BACT</name>
<protein>
    <submittedName>
        <fullName evidence="7">ABC transporter substrate-binding protein</fullName>
    </submittedName>
</protein>
<accession>A0A5R8KCP3</accession>